<dbReference type="Gene3D" id="3.40.50.1820">
    <property type="entry name" value="alpha/beta hydrolase"/>
    <property type="match status" value="1"/>
</dbReference>
<comment type="caution">
    <text evidence="2">The sequence shown here is derived from an EMBL/GenBank/DDBJ whole genome shotgun (WGS) entry which is preliminary data.</text>
</comment>
<dbReference type="InterPro" id="IPR050585">
    <property type="entry name" value="Xaa-Pro_dipeptidyl-ppase/CocE"/>
</dbReference>
<accession>A0A917W8A0</accession>
<reference evidence="2" key="2">
    <citation type="submission" date="2020-09" db="EMBL/GenBank/DDBJ databases">
        <authorList>
            <person name="Sun Q."/>
            <person name="Zhou Y."/>
        </authorList>
    </citation>
    <scope>NUCLEOTIDE SEQUENCE</scope>
    <source>
        <strain evidence="2">CGMCC 4.7306</strain>
    </source>
</reference>
<feature type="domain" description="Peptidase S9 prolyl oligopeptidase catalytic" evidence="1">
    <location>
        <begin position="430"/>
        <end position="637"/>
    </location>
</feature>
<dbReference type="AlphaFoldDB" id="A0A917W8A0"/>
<reference evidence="2" key="1">
    <citation type="journal article" date="2014" name="Int. J. Syst. Evol. Microbiol.">
        <title>Complete genome sequence of Corynebacterium casei LMG S-19264T (=DSM 44701T), isolated from a smear-ripened cheese.</title>
        <authorList>
            <consortium name="US DOE Joint Genome Institute (JGI-PGF)"/>
            <person name="Walter F."/>
            <person name="Albersmeier A."/>
            <person name="Kalinowski J."/>
            <person name="Ruckert C."/>
        </authorList>
    </citation>
    <scope>NUCLEOTIDE SEQUENCE</scope>
    <source>
        <strain evidence="2">CGMCC 4.7306</strain>
    </source>
</reference>
<dbReference type="Pfam" id="PF00326">
    <property type="entry name" value="Peptidase_S9"/>
    <property type="match status" value="1"/>
</dbReference>
<dbReference type="RefSeq" id="WP_188898245.1">
    <property type="nucleotide sequence ID" value="NZ_BMMZ01000018.1"/>
</dbReference>
<proteinExistence type="predicted"/>
<dbReference type="GO" id="GO:0008236">
    <property type="term" value="F:serine-type peptidase activity"/>
    <property type="evidence" value="ECO:0007669"/>
    <property type="project" value="InterPro"/>
</dbReference>
<dbReference type="SUPFAM" id="SSF53474">
    <property type="entry name" value="alpha/beta-Hydrolases"/>
    <property type="match status" value="1"/>
</dbReference>
<dbReference type="InterPro" id="IPR011042">
    <property type="entry name" value="6-blade_b-propeller_TolB-like"/>
</dbReference>
<organism evidence="2 3">
    <name type="scientific">Microlunatus endophyticus</name>
    <dbReference type="NCBI Taxonomy" id="1716077"/>
    <lineage>
        <taxon>Bacteria</taxon>
        <taxon>Bacillati</taxon>
        <taxon>Actinomycetota</taxon>
        <taxon>Actinomycetes</taxon>
        <taxon>Propionibacteriales</taxon>
        <taxon>Propionibacteriaceae</taxon>
        <taxon>Microlunatus</taxon>
    </lineage>
</organism>
<evidence type="ECO:0000313" key="3">
    <source>
        <dbReference type="Proteomes" id="UP000613840"/>
    </source>
</evidence>
<keyword evidence="3" id="KW-1185">Reference proteome</keyword>
<evidence type="ECO:0000313" key="2">
    <source>
        <dbReference type="EMBL" id="GGL82468.1"/>
    </source>
</evidence>
<dbReference type="PANTHER" id="PTHR43056:SF5">
    <property type="entry name" value="PEPTIDASE S9 PROLYL OLIGOPEPTIDASE CATALYTIC DOMAIN-CONTAINING PROTEIN"/>
    <property type="match status" value="1"/>
</dbReference>
<dbReference type="GO" id="GO:0006508">
    <property type="term" value="P:proteolysis"/>
    <property type="evidence" value="ECO:0007669"/>
    <property type="project" value="InterPro"/>
</dbReference>
<dbReference type="Proteomes" id="UP000613840">
    <property type="component" value="Unassembled WGS sequence"/>
</dbReference>
<dbReference type="SUPFAM" id="SSF82171">
    <property type="entry name" value="DPP6 N-terminal domain-like"/>
    <property type="match status" value="1"/>
</dbReference>
<gene>
    <name evidence="2" type="ORF">GCM10011575_45900</name>
</gene>
<evidence type="ECO:0000259" key="1">
    <source>
        <dbReference type="Pfam" id="PF00326"/>
    </source>
</evidence>
<dbReference type="Gene3D" id="2.120.10.30">
    <property type="entry name" value="TolB, C-terminal domain"/>
    <property type="match status" value="1"/>
</dbReference>
<name>A0A917W8A0_9ACTN</name>
<sequence length="652" mass="70470">MTLPYGSWPSEITAESLTEGALGLGEIAYDGTDLFWLQARPTEGGRVSLWRRSGAPGSERDTELTPAPFNVRSRVHEYGGGAFAVARGLAVFSHFADNLLYLVSDRTGTEPRQLTGDSALRYAALRIYPDRGLIIAVREDHRDADREAVNTVIARRIGDGPDADDIVLCAGADFYASPELSSDGRLTWVEWDHPNMPWDSARLLVAELPNDLSGGLSTTTAPLESHLVAGGEGESVAVPRWLGDGSLIFVSDRTDWWNLYQYDGGRVAALHPTEAEFAPPQWSLGNQPYVVIDDDHLACSWNIGNHEHLGILTLSSGELSELELGATEFGTLAAGDGRIATQTSYLDRPGELITIEIRSGRTTIVRRSQETSIDPELISGPVEVSWDSDQGPVHGWFYPPRHGDLAGAPGELPPMITMSHGGPTSGSAPHFNPSVLYWTSRGIAVLDVNYGGSTGYGRRYRERLRGNWGIVDVADCAAGASAMADQGRADRNRLAIMGGSAGGYTTLRALTASKVFTAGMSLFGIGDITALATDTHKFESRYMDSLVGPYPEAADVYIDRSPIHHVDQLTAPILLLQGTEDKVVPPNQAETFAAAAREKGLPVALIMYEGEGHGFRRSENIINSVQARLAFLGRVFGFTPADDLPDLKIENL</sequence>
<dbReference type="InterPro" id="IPR001375">
    <property type="entry name" value="Peptidase_S9_cat"/>
</dbReference>
<dbReference type="PANTHER" id="PTHR43056">
    <property type="entry name" value="PEPTIDASE S9 PROLYL OLIGOPEPTIDASE"/>
    <property type="match status" value="1"/>
</dbReference>
<protein>
    <submittedName>
        <fullName evidence="2">Peptidase</fullName>
    </submittedName>
</protein>
<dbReference type="EMBL" id="BMMZ01000018">
    <property type="protein sequence ID" value="GGL82468.1"/>
    <property type="molecule type" value="Genomic_DNA"/>
</dbReference>
<dbReference type="InterPro" id="IPR029058">
    <property type="entry name" value="AB_hydrolase_fold"/>
</dbReference>